<gene>
    <name evidence="1" type="ORF">BV25DRAFT_1921443</name>
</gene>
<protein>
    <submittedName>
        <fullName evidence="1">Uncharacterized protein</fullName>
    </submittedName>
</protein>
<reference evidence="1" key="1">
    <citation type="submission" date="2021-03" db="EMBL/GenBank/DDBJ databases">
        <authorList>
            <consortium name="DOE Joint Genome Institute"/>
            <person name="Ahrendt S."/>
            <person name="Looney B.P."/>
            <person name="Miyauchi S."/>
            <person name="Morin E."/>
            <person name="Drula E."/>
            <person name="Courty P.E."/>
            <person name="Chicoki N."/>
            <person name="Fauchery L."/>
            <person name="Kohler A."/>
            <person name="Kuo A."/>
            <person name="Labutti K."/>
            <person name="Pangilinan J."/>
            <person name="Lipzen A."/>
            <person name="Riley R."/>
            <person name="Andreopoulos W."/>
            <person name="He G."/>
            <person name="Johnson J."/>
            <person name="Barry K.W."/>
            <person name="Grigoriev I.V."/>
            <person name="Nagy L."/>
            <person name="Hibbett D."/>
            <person name="Henrissat B."/>
            <person name="Matheny P.B."/>
            <person name="Labbe J."/>
            <person name="Martin F."/>
        </authorList>
    </citation>
    <scope>NUCLEOTIDE SEQUENCE</scope>
    <source>
        <strain evidence="1">HHB10654</strain>
    </source>
</reference>
<evidence type="ECO:0000313" key="1">
    <source>
        <dbReference type="EMBL" id="KAI0055901.1"/>
    </source>
</evidence>
<comment type="caution">
    <text evidence="1">The sequence shown here is derived from an EMBL/GenBank/DDBJ whole genome shotgun (WGS) entry which is preliminary data.</text>
</comment>
<dbReference type="Proteomes" id="UP000814140">
    <property type="component" value="Unassembled WGS sequence"/>
</dbReference>
<reference evidence="1" key="2">
    <citation type="journal article" date="2022" name="New Phytol.">
        <title>Evolutionary transition to the ectomycorrhizal habit in the genomes of a hyperdiverse lineage of mushroom-forming fungi.</title>
        <authorList>
            <person name="Looney B."/>
            <person name="Miyauchi S."/>
            <person name="Morin E."/>
            <person name="Drula E."/>
            <person name="Courty P.E."/>
            <person name="Kohler A."/>
            <person name="Kuo A."/>
            <person name="LaButti K."/>
            <person name="Pangilinan J."/>
            <person name="Lipzen A."/>
            <person name="Riley R."/>
            <person name="Andreopoulos W."/>
            <person name="He G."/>
            <person name="Johnson J."/>
            <person name="Nolan M."/>
            <person name="Tritt A."/>
            <person name="Barry K.W."/>
            <person name="Grigoriev I.V."/>
            <person name="Nagy L.G."/>
            <person name="Hibbett D."/>
            <person name="Henrissat B."/>
            <person name="Matheny P.B."/>
            <person name="Labbe J."/>
            <person name="Martin F.M."/>
        </authorList>
    </citation>
    <scope>NUCLEOTIDE SEQUENCE</scope>
    <source>
        <strain evidence="1">HHB10654</strain>
    </source>
</reference>
<organism evidence="1 2">
    <name type="scientific">Artomyces pyxidatus</name>
    <dbReference type="NCBI Taxonomy" id="48021"/>
    <lineage>
        <taxon>Eukaryota</taxon>
        <taxon>Fungi</taxon>
        <taxon>Dikarya</taxon>
        <taxon>Basidiomycota</taxon>
        <taxon>Agaricomycotina</taxon>
        <taxon>Agaricomycetes</taxon>
        <taxon>Russulales</taxon>
        <taxon>Auriscalpiaceae</taxon>
        <taxon>Artomyces</taxon>
    </lineage>
</organism>
<sequence length="382" mass="41584">MPTPTKRKDFESENDSNKRARTAANVNGTQALDTSGKKAAVSTSENFDPKASAASPVSVLSDTTTEDEAAAATGADGPAPESEGERKPLAPVSGKANITAEVAKTVNGHSTPDPVNGTERAHPSPATVHLLTPLPSPEDDEIPRRSHFSDTLIQRLKGFLSYSNDIDNTYSITRLPANIYWGPAGSSHVNNLCREGNAIPVVVWHLGEVRRTWFYNKAGGAAETISVVIRPLTASARIANQALIQKFTEPSRIGIYPVHLAYLLHLTFTAFEGSLDNHSDEVRAARWQTIRVPGERAAVALPFDRVYNATEKFERKANMRKLEPALLKPGDLVLLEAFISRYKERTDKTMRLTNTIRAISLLCSGVPSTDLDEKQDDFAGTL</sequence>
<keyword evidence="2" id="KW-1185">Reference proteome</keyword>
<evidence type="ECO:0000313" key="2">
    <source>
        <dbReference type="Proteomes" id="UP000814140"/>
    </source>
</evidence>
<name>A0ACB8SJ48_9AGAM</name>
<dbReference type="EMBL" id="MU277276">
    <property type="protein sequence ID" value="KAI0055901.1"/>
    <property type="molecule type" value="Genomic_DNA"/>
</dbReference>
<accession>A0ACB8SJ48</accession>
<proteinExistence type="predicted"/>